<name>A0A4Y2M7D5_ARAVE</name>
<evidence type="ECO:0000313" key="2">
    <source>
        <dbReference type="EMBL" id="GBN21596.1"/>
    </source>
</evidence>
<feature type="compositionally biased region" description="Basic and acidic residues" evidence="1">
    <location>
        <begin position="101"/>
        <end position="111"/>
    </location>
</feature>
<sequence length="111" mass="12764">MNERVLCTLLECPFRKRIALVLSVLMATLHLVQQYSMVSSCDWSILIMNLILLPCVRMVVMCHSLQNESDSSKGTTETDSDQKERIRRIRGIGFMMNPRNRIRDESAESDS</sequence>
<dbReference type="EMBL" id="BGPR01006758">
    <property type="protein sequence ID" value="GBN21596.1"/>
    <property type="molecule type" value="Genomic_DNA"/>
</dbReference>
<evidence type="ECO:0000313" key="3">
    <source>
        <dbReference type="Proteomes" id="UP000499080"/>
    </source>
</evidence>
<evidence type="ECO:0000256" key="1">
    <source>
        <dbReference type="SAM" id="MobiDB-lite"/>
    </source>
</evidence>
<feature type="region of interest" description="Disordered" evidence="1">
    <location>
        <begin position="92"/>
        <end position="111"/>
    </location>
</feature>
<dbReference type="AlphaFoldDB" id="A0A4Y2M7D5"/>
<dbReference type="Proteomes" id="UP000499080">
    <property type="component" value="Unassembled WGS sequence"/>
</dbReference>
<reference evidence="2 3" key="1">
    <citation type="journal article" date="2019" name="Sci. Rep.">
        <title>Orb-weaving spider Araneus ventricosus genome elucidates the spidroin gene catalogue.</title>
        <authorList>
            <person name="Kono N."/>
            <person name="Nakamura H."/>
            <person name="Ohtoshi R."/>
            <person name="Moran D.A.P."/>
            <person name="Shinohara A."/>
            <person name="Yoshida Y."/>
            <person name="Fujiwara M."/>
            <person name="Mori M."/>
            <person name="Tomita M."/>
            <person name="Arakawa K."/>
        </authorList>
    </citation>
    <scope>NUCLEOTIDE SEQUENCE [LARGE SCALE GENOMIC DNA]</scope>
</reference>
<accession>A0A4Y2M7D5</accession>
<keyword evidence="3" id="KW-1185">Reference proteome</keyword>
<comment type="caution">
    <text evidence="2">The sequence shown here is derived from an EMBL/GenBank/DDBJ whole genome shotgun (WGS) entry which is preliminary data.</text>
</comment>
<organism evidence="2 3">
    <name type="scientific">Araneus ventricosus</name>
    <name type="common">Orbweaver spider</name>
    <name type="synonym">Epeira ventricosa</name>
    <dbReference type="NCBI Taxonomy" id="182803"/>
    <lineage>
        <taxon>Eukaryota</taxon>
        <taxon>Metazoa</taxon>
        <taxon>Ecdysozoa</taxon>
        <taxon>Arthropoda</taxon>
        <taxon>Chelicerata</taxon>
        <taxon>Arachnida</taxon>
        <taxon>Araneae</taxon>
        <taxon>Araneomorphae</taxon>
        <taxon>Entelegynae</taxon>
        <taxon>Araneoidea</taxon>
        <taxon>Araneidae</taxon>
        <taxon>Araneus</taxon>
    </lineage>
</organism>
<proteinExistence type="predicted"/>
<protein>
    <submittedName>
        <fullName evidence="2">Uncharacterized protein</fullName>
    </submittedName>
</protein>
<gene>
    <name evidence="2" type="ORF">AVEN_254268_1</name>
</gene>